<feature type="domain" description="TonB-dependent receptor-like beta-barrel" evidence="14">
    <location>
        <begin position="245"/>
        <end position="671"/>
    </location>
</feature>
<keyword evidence="9 10" id="KW-0998">Cell outer membrane</keyword>
<dbReference type="GO" id="GO:0009279">
    <property type="term" value="C:cell outer membrane"/>
    <property type="evidence" value="ECO:0007669"/>
    <property type="project" value="UniProtKB-SubCell"/>
</dbReference>
<evidence type="ECO:0000256" key="5">
    <source>
        <dbReference type="ARBA" id="ARBA00022692"/>
    </source>
</evidence>
<accession>Q1QQ68</accession>
<keyword evidence="5 10" id="KW-0812">Transmembrane</keyword>
<dbReference type="AlphaFoldDB" id="Q1QQ68"/>
<keyword evidence="13" id="KW-0732">Signal</keyword>
<evidence type="ECO:0000256" key="3">
    <source>
        <dbReference type="ARBA" id="ARBA00022448"/>
    </source>
</evidence>
<evidence type="ECO:0000256" key="4">
    <source>
        <dbReference type="ARBA" id="ARBA00022452"/>
    </source>
</evidence>
<keyword evidence="8 16" id="KW-0675">Receptor</keyword>
<evidence type="ECO:0000256" key="13">
    <source>
        <dbReference type="SAM" id="SignalP"/>
    </source>
</evidence>
<dbReference type="Gene3D" id="2.40.170.20">
    <property type="entry name" value="TonB-dependent receptor, beta-barrel domain"/>
    <property type="match status" value="1"/>
</dbReference>
<keyword evidence="4 10" id="KW-1134">Transmembrane beta strand</keyword>
<evidence type="ECO:0000256" key="10">
    <source>
        <dbReference type="PROSITE-ProRule" id="PRU01360"/>
    </source>
</evidence>
<proteinExistence type="inferred from homology"/>
<dbReference type="Pfam" id="PF07715">
    <property type="entry name" value="Plug"/>
    <property type="match status" value="1"/>
</dbReference>
<organism evidence="16 17">
    <name type="scientific">Nitrobacter hamburgensis (strain DSM 10229 / NCIMB 13809 / X14)</name>
    <dbReference type="NCBI Taxonomy" id="323097"/>
    <lineage>
        <taxon>Bacteria</taxon>
        <taxon>Pseudomonadati</taxon>
        <taxon>Pseudomonadota</taxon>
        <taxon>Alphaproteobacteria</taxon>
        <taxon>Hyphomicrobiales</taxon>
        <taxon>Nitrobacteraceae</taxon>
        <taxon>Nitrobacter</taxon>
    </lineage>
</organism>
<evidence type="ECO:0000256" key="9">
    <source>
        <dbReference type="ARBA" id="ARBA00023237"/>
    </source>
</evidence>
<dbReference type="HOGENOM" id="CLU_008287_22_1_5"/>
<evidence type="ECO:0000256" key="1">
    <source>
        <dbReference type="ARBA" id="ARBA00004571"/>
    </source>
</evidence>
<dbReference type="eggNOG" id="COG4774">
    <property type="taxonomic scope" value="Bacteria"/>
</dbReference>
<evidence type="ECO:0000256" key="11">
    <source>
        <dbReference type="RuleBase" id="RU003357"/>
    </source>
</evidence>
<dbReference type="Proteomes" id="UP000001953">
    <property type="component" value="Chromosome"/>
</dbReference>
<evidence type="ECO:0000313" key="16">
    <source>
        <dbReference type="EMBL" id="ABE61629.1"/>
    </source>
</evidence>
<feature type="chain" id="PRO_5004195822" evidence="13">
    <location>
        <begin position="31"/>
        <end position="774"/>
    </location>
</feature>
<feature type="domain" description="TonB-dependent receptor plug" evidence="15">
    <location>
        <begin position="68"/>
        <end position="161"/>
    </location>
</feature>
<dbReference type="CDD" id="cd01347">
    <property type="entry name" value="ligand_gated_channel"/>
    <property type="match status" value="1"/>
</dbReference>
<evidence type="ECO:0000256" key="8">
    <source>
        <dbReference type="ARBA" id="ARBA00023170"/>
    </source>
</evidence>
<dbReference type="PANTHER" id="PTHR32552">
    <property type="entry name" value="FERRICHROME IRON RECEPTOR-RELATED"/>
    <property type="match status" value="1"/>
</dbReference>
<evidence type="ECO:0000256" key="2">
    <source>
        <dbReference type="ARBA" id="ARBA00009810"/>
    </source>
</evidence>
<dbReference type="RefSeq" id="WP_011509331.1">
    <property type="nucleotide sequence ID" value="NC_007964.1"/>
</dbReference>
<evidence type="ECO:0000259" key="14">
    <source>
        <dbReference type="Pfam" id="PF00593"/>
    </source>
</evidence>
<keyword evidence="17" id="KW-1185">Reference proteome</keyword>
<feature type="region of interest" description="Disordered" evidence="12">
    <location>
        <begin position="728"/>
        <end position="758"/>
    </location>
</feature>
<dbReference type="GO" id="GO:0038023">
    <property type="term" value="F:signaling receptor activity"/>
    <property type="evidence" value="ECO:0007669"/>
    <property type="project" value="InterPro"/>
</dbReference>
<dbReference type="EMBL" id="CP000319">
    <property type="protein sequence ID" value="ABE61629.1"/>
    <property type="molecule type" value="Genomic_DNA"/>
</dbReference>
<name>Q1QQ68_NITHX</name>
<feature type="signal peptide" evidence="13">
    <location>
        <begin position="1"/>
        <end position="30"/>
    </location>
</feature>
<evidence type="ECO:0000313" key="17">
    <source>
        <dbReference type="Proteomes" id="UP000001953"/>
    </source>
</evidence>
<evidence type="ECO:0000259" key="15">
    <source>
        <dbReference type="Pfam" id="PF07715"/>
    </source>
</evidence>
<dbReference type="Pfam" id="PF00593">
    <property type="entry name" value="TonB_dep_Rec_b-barrel"/>
    <property type="match status" value="1"/>
</dbReference>
<dbReference type="NCBIfam" id="TIGR01783">
    <property type="entry name" value="TonB-siderophor"/>
    <property type="match status" value="1"/>
</dbReference>
<gene>
    <name evidence="16" type="ordered locus">Nham_0746</name>
</gene>
<dbReference type="InterPro" id="IPR036942">
    <property type="entry name" value="Beta-barrel_TonB_sf"/>
</dbReference>
<evidence type="ECO:0000256" key="12">
    <source>
        <dbReference type="SAM" id="MobiDB-lite"/>
    </source>
</evidence>
<dbReference type="InterPro" id="IPR039426">
    <property type="entry name" value="TonB-dep_rcpt-like"/>
</dbReference>
<dbReference type="PANTHER" id="PTHR32552:SF82">
    <property type="entry name" value="FCUA PROTEIN"/>
    <property type="match status" value="1"/>
</dbReference>
<keyword evidence="6 11" id="KW-0798">TonB box</keyword>
<dbReference type="PROSITE" id="PS52016">
    <property type="entry name" value="TONB_DEPENDENT_REC_3"/>
    <property type="match status" value="1"/>
</dbReference>
<sequence>MPSDRRHKRYRFRRLPSLSILAVLCGSASAQEMLPTIDVRSDAAQTADVTPDYKVNRVELGPLGKKPLIDTPFSVNTVSEALAENQQLQSVREAFRFIPSVQGENVRPQTRGLQASVVQNTRIDGLNIAATTDYPIEEFQRIDVLNGIAGALFGPAQPGGTFNYIMKRPTADPLQRFTGGYLSTGQWLAHMDLGGFADPERRLGYRLNLLDQDGASYVGNSRLQRQLASFGGDIHFSPDTVLETNASIYHYKTEGLPGTFAVAKGVLFPAAVDPTRVGYGQPWGGDDNTTTILSGRIKHDFNENWSFSAGVSRNTSDRASTVPTNTLINNAGGYVTTAATTTYSLDTVTSNQAILNGRFETGALKHDLFLANNGFSWDRYRPFTIGALTAGSASLDNPLTFPEPNFPDFKDRYRSVNTLQQSITLGDTIALNDQWSVLGAISDSWIDTNNYNTSGGVTGGYNANGWSPLGSVMFKPRENMTTYFTYANSLQQGDSAPAGTANQGDTLAPYRSNQYELGAKFDFGRFNLNAALYRIERPYAFTGSDNVFSVKGTQINRGIELMASGAISDEWTVHGGMTFIDPRLYNTGSPQTDGQRILGLSQFVTNCLLEYHVPTVQGLTFSGNVTYATNRPTDYANISFVSGYAVLDLGMRYAQLVADKRVTFRLDVFNVTDLHYWANVTPAAQNGYNATGSATGTLGAPRTVRASLQVNCEDPIYRSRLRKRRRSGDDCRLTGLSRGSRGADSAPAGLRGRKHARSPHCDCRRLYQGDGPEI</sequence>
<dbReference type="KEGG" id="nha:Nham_0746"/>
<dbReference type="InterPro" id="IPR037066">
    <property type="entry name" value="Plug_dom_sf"/>
</dbReference>
<dbReference type="InterPro" id="IPR012910">
    <property type="entry name" value="Plug_dom"/>
</dbReference>
<dbReference type="InterPro" id="IPR000531">
    <property type="entry name" value="Beta-barrel_TonB"/>
</dbReference>
<keyword evidence="7 10" id="KW-0472">Membrane</keyword>
<dbReference type="SUPFAM" id="SSF56935">
    <property type="entry name" value="Porins"/>
    <property type="match status" value="1"/>
</dbReference>
<keyword evidence="3 10" id="KW-0813">Transport</keyword>
<comment type="subcellular location">
    <subcellularLocation>
        <location evidence="1 10">Cell outer membrane</location>
        <topology evidence="1 10">Multi-pass membrane protein</topology>
    </subcellularLocation>
</comment>
<dbReference type="STRING" id="323097.Nham_0746"/>
<dbReference type="Gene3D" id="2.170.130.10">
    <property type="entry name" value="TonB-dependent receptor, plug domain"/>
    <property type="match status" value="1"/>
</dbReference>
<dbReference type="GO" id="GO:0015344">
    <property type="term" value="F:siderophore uptake transmembrane transporter activity"/>
    <property type="evidence" value="ECO:0007669"/>
    <property type="project" value="TreeGrafter"/>
</dbReference>
<comment type="similarity">
    <text evidence="2 10 11">Belongs to the TonB-dependent receptor family.</text>
</comment>
<protein>
    <submittedName>
        <fullName evidence="16">TonB-dependent siderophore receptor</fullName>
    </submittedName>
</protein>
<evidence type="ECO:0000256" key="6">
    <source>
        <dbReference type="ARBA" id="ARBA00023077"/>
    </source>
</evidence>
<reference evidence="16 17" key="1">
    <citation type="submission" date="2006-03" db="EMBL/GenBank/DDBJ databases">
        <title>Complete sequence of chromosome of Nitrobacter hamburgensis X14.</title>
        <authorList>
            <consortium name="US DOE Joint Genome Institute"/>
            <person name="Copeland A."/>
            <person name="Lucas S."/>
            <person name="Lapidus A."/>
            <person name="Barry K."/>
            <person name="Detter J.C."/>
            <person name="Glavina del Rio T."/>
            <person name="Hammon N."/>
            <person name="Israni S."/>
            <person name="Dalin E."/>
            <person name="Tice H."/>
            <person name="Pitluck S."/>
            <person name="Chain P."/>
            <person name="Malfatti S."/>
            <person name="Shin M."/>
            <person name="Vergez L."/>
            <person name="Schmutz J."/>
            <person name="Larimer F."/>
            <person name="Land M."/>
            <person name="Hauser L."/>
            <person name="Kyrpides N."/>
            <person name="Ivanova N."/>
            <person name="Ward B."/>
            <person name="Arp D."/>
            <person name="Klotz M."/>
            <person name="Stein L."/>
            <person name="O'Mullan G."/>
            <person name="Starkenburg S."/>
            <person name="Sayavedra L."/>
            <person name="Poret-Peterson A.T."/>
            <person name="Gentry M.E."/>
            <person name="Bruce D."/>
            <person name="Richardson P."/>
        </authorList>
    </citation>
    <scope>NUCLEOTIDE SEQUENCE [LARGE SCALE GENOMIC DNA]</scope>
    <source>
        <strain evidence="17">DSM 10229 / NCIMB 13809 / X14</strain>
    </source>
</reference>
<dbReference type="InterPro" id="IPR010105">
    <property type="entry name" value="TonB_sidphr_rcpt"/>
</dbReference>
<evidence type="ECO:0000256" key="7">
    <source>
        <dbReference type="ARBA" id="ARBA00023136"/>
    </source>
</evidence>
<dbReference type="GO" id="GO:0015891">
    <property type="term" value="P:siderophore transport"/>
    <property type="evidence" value="ECO:0007669"/>
    <property type="project" value="InterPro"/>
</dbReference>